<comment type="caution">
    <text evidence="2">The sequence shown here is derived from an EMBL/GenBank/DDBJ whole genome shotgun (WGS) entry which is preliminary data.</text>
</comment>
<dbReference type="SUPFAM" id="SSF52343">
    <property type="entry name" value="Ferredoxin reductase-like, C-terminal NADP-linked domain"/>
    <property type="match status" value="1"/>
</dbReference>
<dbReference type="RefSeq" id="XP_031005685.1">
    <property type="nucleotide sequence ID" value="XM_031149803.1"/>
</dbReference>
<dbReference type="GeneID" id="41985047"/>
<keyword evidence="3" id="KW-1185">Reference proteome</keyword>
<dbReference type="Gene3D" id="2.40.30.10">
    <property type="entry name" value="Translation factors"/>
    <property type="match status" value="1"/>
</dbReference>
<evidence type="ECO:0000259" key="1">
    <source>
        <dbReference type="PROSITE" id="PS51384"/>
    </source>
</evidence>
<gene>
    <name evidence="2" type="ORF">LHYA1_G004849</name>
</gene>
<evidence type="ECO:0000313" key="2">
    <source>
        <dbReference type="EMBL" id="TVY26897.1"/>
    </source>
</evidence>
<dbReference type="AlphaFoldDB" id="A0A8H8R1P1"/>
<dbReference type="PROSITE" id="PS51384">
    <property type="entry name" value="FAD_FR"/>
    <property type="match status" value="1"/>
</dbReference>
<dbReference type="GO" id="GO:0016491">
    <property type="term" value="F:oxidoreductase activity"/>
    <property type="evidence" value="ECO:0007669"/>
    <property type="project" value="InterPro"/>
</dbReference>
<dbReference type="PANTHER" id="PTHR42815">
    <property type="entry name" value="FAD-BINDING, PUTATIVE (AFU_ORTHOLOGUE AFUA_6G07600)-RELATED"/>
    <property type="match status" value="1"/>
</dbReference>
<organism evidence="2 3">
    <name type="scientific">Lachnellula hyalina</name>
    <dbReference type="NCBI Taxonomy" id="1316788"/>
    <lineage>
        <taxon>Eukaryota</taxon>
        <taxon>Fungi</taxon>
        <taxon>Dikarya</taxon>
        <taxon>Ascomycota</taxon>
        <taxon>Pezizomycotina</taxon>
        <taxon>Leotiomycetes</taxon>
        <taxon>Helotiales</taxon>
        <taxon>Lachnaceae</taxon>
        <taxon>Lachnellula</taxon>
    </lineage>
</organism>
<dbReference type="PANTHER" id="PTHR42815:SF2">
    <property type="entry name" value="FAD-BINDING, PUTATIVE (AFU_ORTHOLOGUE AFUA_6G07600)-RELATED"/>
    <property type="match status" value="1"/>
</dbReference>
<accession>A0A8H8R1P1</accession>
<dbReference type="OrthoDB" id="436496at2759"/>
<sequence length="596" mass="66107">MAYFAQADLQSHEQNEKAHKLLRVAPQDSPASPYLRPGASNVLSRSPILVLSTLDSAQNPCITIWEGKAGFTQGIGQSNMVIRAIVKSKHDLVVEELLGSEAVGEVVRDSGPRKMVSMLGIDLKARTRVKLYGQLVSGAQAEVENGTSEVLLVIRVERSFVSRLESFSPKQMLPNILLPWLVSHSLPLISDIVDIFARAEVLFISSSNHDPYLDIDQRSGPPGFVHLDTNDENGCRLVYPEYSGVRLYQTLDGGGRIPTAALLVPDFRTGNAVFIRGRKEVLTREDAIRTLPRSNTAVKINVESIRYIENSLTFRAVRDFRATNAHGISSVAKALHDKPQRKQTCARLVDKQLLTPTIARFGFQIIDVGKTSRWESGQYVTLDFETLLRPHLSSEAKVSDNTYARKWTISSGAGEFLGYNRLEITIRKVGIVTNYLFSQDAEIGLGLPLLGFGGEFIFQQKARETIGIVAGGVGITPLLAQTGRLHLSRVQVYWTVKAEDLGLVVDSFERAPGLCDCTRLFVTGEIDDKGAQNLAKINATDSMVETRRMAYDDFQLSSESPDNAIKKWYVCTGAALRKTLLEWLNDRNVIFETFNY</sequence>
<dbReference type="InterPro" id="IPR039261">
    <property type="entry name" value="FNR_nucleotide-bd"/>
</dbReference>
<dbReference type="EMBL" id="QGMH01000059">
    <property type="protein sequence ID" value="TVY26897.1"/>
    <property type="molecule type" value="Genomic_DNA"/>
</dbReference>
<dbReference type="InterPro" id="IPR017938">
    <property type="entry name" value="Riboflavin_synthase-like_b-brl"/>
</dbReference>
<protein>
    <recommendedName>
        <fullName evidence="1">FAD-binding FR-type domain-containing protein</fullName>
    </recommendedName>
</protein>
<dbReference type="Proteomes" id="UP000431533">
    <property type="component" value="Unassembled WGS sequence"/>
</dbReference>
<reference evidence="2 3" key="1">
    <citation type="submission" date="2018-05" db="EMBL/GenBank/DDBJ databases">
        <title>Genome sequencing and assembly of the regulated plant pathogen Lachnellula willkommii and related sister species for the development of diagnostic species identification markers.</title>
        <authorList>
            <person name="Giroux E."/>
            <person name="Bilodeau G."/>
        </authorList>
    </citation>
    <scope>NUCLEOTIDE SEQUENCE [LARGE SCALE GENOMIC DNA]</scope>
    <source>
        <strain evidence="2 3">CBS 185.66</strain>
    </source>
</reference>
<dbReference type="InterPro" id="IPR017927">
    <property type="entry name" value="FAD-bd_FR_type"/>
</dbReference>
<name>A0A8H8R1P1_9HELO</name>
<feature type="domain" description="FAD-binding FR-type" evidence="1">
    <location>
        <begin position="341"/>
        <end position="459"/>
    </location>
</feature>
<proteinExistence type="predicted"/>
<dbReference type="SUPFAM" id="SSF63380">
    <property type="entry name" value="Riboflavin synthase domain-like"/>
    <property type="match status" value="1"/>
</dbReference>
<evidence type="ECO:0000313" key="3">
    <source>
        <dbReference type="Proteomes" id="UP000431533"/>
    </source>
</evidence>